<organism evidence="2 3">
    <name type="scientific">Edaphochlamys debaryana</name>
    <dbReference type="NCBI Taxonomy" id="47281"/>
    <lineage>
        <taxon>Eukaryota</taxon>
        <taxon>Viridiplantae</taxon>
        <taxon>Chlorophyta</taxon>
        <taxon>core chlorophytes</taxon>
        <taxon>Chlorophyceae</taxon>
        <taxon>CS clade</taxon>
        <taxon>Chlamydomonadales</taxon>
        <taxon>Chlamydomonadales incertae sedis</taxon>
        <taxon>Edaphochlamys</taxon>
    </lineage>
</organism>
<keyword evidence="3" id="KW-1185">Reference proteome</keyword>
<evidence type="ECO:0000256" key="1">
    <source>
        <dbReference type="SAM" id="MobiDB-lite"/>
    </source>
</evidence>
<sequence length="364" mass="36050">MEEVADTFSDAASEDLGDLFASRLGSLSIAASASSRFDTAFTFDTSSRSSSLRHCESTSRSQVVALTTCSEPGGPLPQLLPAVVAPCHSHRRHVTALRRSSAATGPSNTAGDAHYDSHSAGGAPEHSNRSSASGWSPSSSAVRSGPAASGPDSGPLSALEAAVASTLPADVSVLPRGSSGGSASGAASPTASSVGACGIGYAGGAASTAFCLKRRSCPEPCLRLKPDAVDSGPKQWPEPPAPRWPPPAVATTSPSPSPSPTPAQASPSGHALPTSSATAIPTAAAGGAGLGGEPSGYSPVHTPAGSPSPTSSFASFAATLAAQYFAEYGAVPDVPKHIDAIRLRVGGGGKRQRLMGVEAAMADA</sequence>
<feature type="region of interest" description="Disordered" evidence="1">
    <location>
        <begin position="95"/>
        <end position="156"/>
    </location>
</feature>
<comment type="caution">
    <text evidence="2">The sequence shown here is derived from an EMBL/GenBank/DDBJ whole genome shotgun (WGS) entry which is preliminary data.</text>
</comment>
<gene>
    <name evidence="2" type="ORF">HYH03_002322</name>
</gene>
<dbReference type="EMBL" id="JAEHOE010000005">
    <property type="protein sequence ID" value="KAG2500042.1"/>
    <property type="molecule type" value="Genomic_DNA"/>
</dbReference>
<feature type="compositionally biased region" description="Low complexity" evidence="1">
    <location>
        <begin position="130"/>
        <end position="151"/>
    </location>
</feature>
<proteinExistence type="predicted"/>
<feature type="compositionally biased region" description="Low complexity" evidence="1">
    <location>
        <begin position="262"/>
        <end position="285"/>
    </location>
</feature>
<name>A0A835YBT1_9CHLO</name>
<feature type="region of interest" description="Disordered" evidence="1">
    <location>
        <begin position="226"/>
        <end position="311"/>
    </location>
</feature>
<dbReference type="AlphaFoldDB" id="A0A835YBT1"/>
<reference evidence="2" key="1">
    <citation type="journal article" date="2020" name="bioRxiv">
        <title>Comparative genomics of Chlamydomonas.</title>
        <authorList>
            <person name="Craig R.J."/>
            <person name="Hasan A.R."/>
            <person name="Ness R.W."/>
            <person name="Keightley P.D."/>
        </authorList>
    </citation>
    <scope>NUCLEOTIDE SEQUENCE</scope>
    <source>
        <strain evidence="2">CCAP 11/70</strain>
    </source>
</reference>
<evidence type="ECO:0000313" key="3">
    <source>
        <dbReference type="Proteomes" id="UP000612055"/>
    </source>
</evidence>
<accession>A0A835YBT1</accession>
<feature type="compositionally biased region" description="Pro residues" evidence="1">
    <location>
        <begin position="236"/>
        <end position="248"/>
    </location>
</feature>
<protein>
    <submittedName>
        <fullName evidence="2">Uncharacterized protein</fullName>
    </submittedName>
</protein>
<evidence type="ECO:0000313" key="2">
    <source>
        <dbReference type="EMBL" id="KAG2500042.1"/>
    </source>
</evidence>
<feature type="compositionally biased region" description="Polar residues" evidence="1">
    <location>
        <begin position="101"/>
        <end position="110"/>
    </location>
</feature>
<feature type="compositionally biased region" description="Low complexity" evidence="1">
    <location>
        <begin position="302"/>
        <end position="311"/>
    </location>
</feature>
<dbReference type="Proteomes" id="UP000612055">
    <property type="component" value="Unassembled WGS sequence"/>
</dbReference>